<dbReference type="GO" id="GO:0010181">
    <property type="term" value="F:FMN binding"/>
    <property type="evidence" value="ECO:0007669"/>
    <property type="project" value="InterPro"/>
</dbReference>
<accession>A0A0D2HT21</accession>
<dbReference type="AlphaFoldDB" id="A0A0D2HT21"/>
<comment type="caution">
    <text evidence="12">The sequence shown here is derived from an EMBL/GenBank/DDBJ whole genome shotgun (WGS) entry which is preliminary data.</text>
</comment>
<keyword evidence="8" id="KW-0408">Iron</keyword>
<dbReference type="Gene3D" id="3.50.50.60">
    <property type="entry name" value="FAD/NAD(P)-binding domain"/>
    <property type="match status" value="1"/>
</dbReference>
<comment type="similarity">
    <text evidence="3">In the N-terminal section; belongs to the NADH:flavin oxidoreductase/NADH oxidase family.</text>
</comment>
<evidence type="ECO:0000313" key="12">
    <source>
        <dbReference type="EMBL" id="KIX13698.1"/>
    </source>
</evidence>
<dbReference type="GO" id="GO:0016491">
    <property type="term" value="F:oxidoreductase activity"/>
    <property type="evidence" value="ECO:0007669"/>
    <property type="project" value="UniProtKB-KW"/>
</dbReference>
<dbReference type="Gene3D" id="3.40.50.720">
    <property type="entry name" value="NAD(P)-binding Rossmann-like Domain"/>
    <property type="match status" value="1"/>
</dbReference>
<gene>
    <name evidence="12" type="ORF">X474_12055</name>
</gene>
<keyword evidence="5" id="KW-0288">FMN</keyword>
<evidence type="ECO:0000256" key="8">
    <source>
        <dbReference type="ARBA" id="ARBA00023004"/>
    </source>
</evidence>
<dbReference type="Pfam" id="PF07992">
    <property type="entry name" value="Pyr_redox_2"/>
    <property type="match status" value="1"/>
</dbReference>
<reference evidence="12 13" key="1">
    <citation type="submission" date="2013-11" db="EMBL/GenBank/DDBJ databases">
        <title>Metagenomic analysis of a methanogenic consortium involved in long chain n-alkane degradation.</title>
        <authorList>
            <person name="Davidova I.A."/>
            <person name="Callaghan A.V."/>
            <person name="Wawrik B."/>
            <person name="Pruitt S."/>
            <person name="Marks C."/>
            <person name="Duncan K.E."/>
            <person name="Suflita J.M."/>
        </authorList>
    </citation>
    <scope>NUCLEOTIDE SEQUENCE [LARGE SCALE GENOMIC DNA]</scope>
    <source>
        <strain evidence="12 13">SPR</strain>
    </source>
</reference>
<dbReference type="InterPro" id="IPR023753">
    <property type="entry name" value="FAD/NAD-binding_dom"/>
</dbReference>
<evidence type="ECO:0000313" key="13">
    <source>
        <dbReference type="Proteomes" id="UP000032233"/>
    </source>
</evidence>
<keyword evidence="7" id="KW-0560">Oxidoreductase</keyword>
<name>A0A0D2HT21_9BACT</name>
<feature type="domain" description="FAD/NAD(P)-binding" evidence="11">
    <location>
        <begin position="376"/>
        <end position="611"/>
    </location>
</feature>
<evidence type="ECO:0000256" key="6">
    <source>
        <dbReference type="ARBA" id="ARBA00022723"/>
    </source>
</evidence>
<sequence length="637" mass="69846">MFSPVKLGEMTLNNRLVLPPMSINFGVDEEGFVTEQHWEYLKARAKHGPGMIVVGGGAVHKSGLDLPRMPRVWHDKFIGKLSRLVEELAPYESRLGMQLLHGGRQAYLAEKVAPSPLPSLGVVREIPRELTRNEIQDMVLAHARAAGRCKQAGFDFVEIHAAHGYLISEFLAPLSNLRDDDYGGDFTGRTRFLLEILEAIKQETGPEYPVGVRINGEDYIENGWDLYQCLMLAPILEQAGADWLHISAGIYGSFPITIPSMYAKHGCFVHLAKAVKQTVQIPVICVGRIKDPRQADAIIANGEADLVAMGRAQLADPALTEKARKQEFSRIRPCIGCCKGCIDRALALEESTCVMNPEVSREYMLGELKPASQSRRIVIIGAGPAGLACARLAALRGHHVTILEEQAQAGGLARVAALAPGRGEINDMIQYYLAENKRLGVDLCLGARVDQATVQGLAPDKIVLTTGSLPAMPQIQGLFDTEMEMHTVLDAFEPSAPLGNNVLILGGGVAALTLADHLAQNGRRVVVLNRFDHYAPEISANDRTYLRENLKRPEICLYKRVVIKKFFDNGLMFEAQGQRHLLEDFTDLVLAEGMKPMLEAARVVENLGAEVFTIGDAKSPRTLLDSQTEADELGRSL</sequence>
<dbReference type="Proteomes" id="UP000032233">
    <property type="component" value="Unassembled WGS sequence"/>
</dbReference>
<keyword evidence="9" id="KW-0411">Iron-sulfur</keyword>
<proteinExistence type="inferred from homology"/>
<dbReference type="PANTHER" id="PTHR42917">
    <property type="entry name" value="2,4-DIENOYL-COA REDUCTASE"/>
    <property type="match status" value="1"/>
</dbReference>
<dbReference type="InParanoid" id="A0A0D2HT21"/>
<dbReference type="InterPro" id="IPR013785">
    <property type="entry name" value="Aldolase_TIM"/>
</dbReference>
<evidence type="ECO:0000256" key="1">
    <source>
        <dbReference type="ARBA" id="ARBA00001917"/>
    </source>
</evidence>
<dbReference type="Gene3D" id="3.20.20.70">
    <property type="entry name" value="Aldolase class I"/>
    <property type="match status" value="1"/>
</dbReference>
<dbReference type="PANTHER" id="PTHR42917:SF2">
    <property type="entry name" value="2,4-DIENOYL-COA REDUCTASE [(2E)-ENOYL-COA-PRODUCING]"/>
    <property type="match status" value="1"/>
</dbReference>
<dbReference type="EMBL" id="AZAC01000014">
    <property type="protein sequence ID" value="KIX13698.1"/>
    <property type="molecule type" value="Genomic_DNA"/>
</dbReference>
<evidence type="ECO:0000256" key="2">
    <source>
        <dbReference type="ARBA" id="ARBA00001966"/>
    </source>
</evidence>
<dbReference type="Pfam" id="PF00724">
    <property type="entry name" value="Oxidored_FMN"/>
    <property type="match status" value="1"/>
</dbReference>
<dbReference type="InterPro" id="IPR051793">
    <property type="entry name" value="NADH:flavin_oxidoreductase"/>
</dbReference>
<dbReference type="SUPFAM" id="SSF51905">
    <property type="entry name" value="FAD/NAD(P)-binding domain"/>
    <property type="match status" value="2"/>
</dbReference>
<evidence type="ECO:0000259" key="10">
    <source>
        <dbReference type="Pfam" id="PF00724"/>
    </source>
</evidence>
<keyword evidence="13" id="KW-1185">Reference proteome</keyword>
<evidence type="ECO:0000256" key="9">
    <source>
        <dbReference type="ARBA" id="ARBA00023014"/>
    </source>
</evidence>
<evidence type="ECO:0000256" key="7">
    <source>
        <dbReference type="ARBA" id="ARBA00023002"/>
    </source>
</evidence>
<dbReference type="CDD" id="cd02803">
    <property type="entry name" value="OYE_like_FMN_family"/>
    <property type="match status" value="1"/>
</dbReference>
<evidence type="ECO:0000259" key="11">
    <source>
        <dbReference type="Pfam" id="PF07992"/>
    </source>
</evidence>
<protein>
    <submittedName>
        <fullName evidence="12">NADH:flavin oxidoreductase</fullName>
    </submittedName>
</protein>
<dbReference type="GO" id="GO:0051536">
    <property type="term" value="F:iron-sulfur cluster binding"/>
    <property type="evidence" value="ECO:0007669"/>
    <property type="project" value="UniProtKB-KW"/>
</dbReference>
<evidence type="ECO:0000256" key="3">
    <source>
        <dbReference type="ARBA" id="ARBA00011048"/>
    </source>
</evidence>
<evidence type="ECO:0000256" key="5">
    <source>
        <dbReference type="ARBA" id="ARBA00022643"/>
    </source>
</evidence>
<keyword evidence="4" id="KW-0285">Flavoprotein</keyword>
<feature type="domain" description="NADH:flavin oxidoreductase/NADH oxidase N-terminal" evidence="10">
    <location>
        <begin position="1"/>
        <end position="326"/>
    </location>
</feature>
<organism evidence="12 13">
    <name type="scientific">Dethiosulfatarculus sandiegensis</name>
    <dbReference type="NCBI Taxonomy" id="1429043"/>
    <lineage>
        <taxon>Bacteria</taxon>
        <taxon>Pseudomonadati</taxon>
        <taxon>Thermodesulfobacteriota</taxon>
        <taxon>Desulfarculia</taxon>
        <taxon>Desulfarculales</taxon>
        <taxon>Desulfarculaceae</taxon>
        <taxon>Dethiosulfatarculus</taxon>
    </lineage>
</organism>
<dbReference type="InterPro" id="IPR001155">
    <property type="entry name" value="OxRdtase_FMN_N"/>
</dbReference>
<dbReference type="SUPFAM" id="SSF51395">
    <property type="entry name" value="FMN-linked oxidoreductases"/>
    <property type="match status" value="1"/>
</dbReference>
<dbReference type="PRINTS" id="PR00368">
    <property type="entry name" value="FADPNR"/>
</dbReference>
<dbReference type="InterPro" id="IPR036188">
    <property type="entry name" value="FAD/NAD-bd_sf"/>
</dbReference>
<evidence type="ECO:0000256" key="4">
    <source>
        <dbReference type="ARBA" id="ARBA00022630"/>
    </source>
</evidence>
<comment type="cofactor">
    <cofactor evidence="1">
        <name>FMN</name>
        <dbReference type="ChEBI" id="CHEBI:58210"/>
    </cofactor>
</comment>
<dbReference type="GO" id="GO:0046872">
    <property type="term" value="F:metal ion binding"/>
    <property type="evidence" value="ECO:0007669"/>
    <property type="project" value="UniProtKB-KW"/>
</dbReference>
<comment type="cofactor">
    <cofactor evidence="2">
        <name>[4Fe-4S] cluster</name>
        <dbReference type="ChEBI" id="CHEBI:49883"/>
    </cofactor>
</comment>
<dbReference type="STRING" id="1429043.X474_12055"/>
<keyword evidence="6" id="KW-0479">Metal-binding</keyword>